<name>A0AA35RDL6_GEOBA</name>
<comment type="cofactor">
    <cofactor evidence="1">
        <name>FMN</name>
        <dbReference type="ChEBI" id="CHEBI:58210"/>
    </cofactor>
</comment>
<evidence type="ECO:0000256" key="2">
    <source>
        <dbReference type="ARBA" id="ARBA00007118"/>
    </source>
</evidence>
<organism evidence="9 10">
    <name type="scientific">Geodia barretti</name>
    <name type="common">Barrett's horny sponge</name>
    <dbReference type="NCBI Taxonomy" id="519541"/>
    <lineage>
        <taxon>Eukaryota</taxon>
        <taxon>Metazoa</taxon>
        <taxon>Porifera</taxon>
        <taxon>Demospongiae</taxon>
        <taxon>Heteroscleromorpha</taxon>
        <taxon>Tetractinellida</taxon>
        <taxon>Astrophorina</taxon>
        <taxon>Geodiidae</taxon>
        <taxon>Geodia</taxon>
    </lineage>
</organism>
<dbReference type="SUPFAM" id="SSF55469">
    <property type="entry name" value="FMN-dependent nitroreductase-like"/>
    <property type="match status" value="1"/>
</dbReference>
<evidence type="ECO:0000256" key="6">
    <source>
        <dbReference type="ARBA" id="ARBA00023002"/>
    </source>
</evidence>
<keyword evidence="10" id="KW-1185">Reference proteome</keyword>
<dbReference type="CDD" id="cd02135">
    <property type="entry name" value="YdjA-like"/>
    <property type="match status" value="1"/>
</dbReference>
<accession>A0AA35RDL6</accession>
<dbReference type="InterPro" id="IPR029479">
    <property type="entry name" value="Nitroreductase"/>
</dbReference>
<keyword evidence="5" id="KW-0521">NADP</keyword>
<dbReference type="Gene3D" id="3.40.109.10">
    <property type="entry name" value="NADH Oxidase"/>
    <property type="match status" value="1"/>
</dbReference>
<dbReference type="Pfam" id="PF00881">
    <property type="entry name" value="Nitroreductase"/>
    <property type="match status" value="1"/>
</dbReference>
<keyword evidence="7" id="KW-0520">NAD</keyword>
<keyword evidence="6" id="KW-0560">Oxidoreductase</keyword>
<keyword evidence="3" id="KW-0285">Flavoprotein</keyword>
<dbReference type="Proteomes" id="UP001174909">
    <property type="component" value="Unassembled WGS sequence"/>
</dbReference>
<dbReference type="PANTHER" id="PTHR43821:SF1">
    <property type="entry name" value="NAD(P)H NITROREDUCTASE YDJA-RELATED"/>
    <property type="match status" value="1"/>
</dbReference>
<dbReference type="InterPro" id="IPR052530">
    <property type="entry name" value="NAD(P)H_nitroreductase"/>
</dbReference>
<keyword evidence="4" id="KW-0288">FMN</keyword>
<dbReference type="PANTHER" id="PTHR43821">
    <property type="entry name" value="NAD(P)H NITROREDUCTASE YDJA-RELATED"/>
    <property type="match status" value="1"/>
</dbReference>
<evidence type="ECO:0000313" key="10">
    <source>
        <dbReference type="Proteomes" id="UP001174909"/>
    </source>
</evidence>
<dbReference type="GO" id="GO:0140616">
    <property type="term" value="F:iodotyrosine deiodinase activity"/>
    <property type="evidence" value="ECO:0007669"/>
    <property type="project" value="UniProtKB-ARBA"/>
</dbReference>
<dbReference type="AlphaFoldDB" id="A0AA35RDL6"/>
<dbReference type="InterPro" id="IPR026021">
    <property type="entry name" value="YdjA-like"/>
</dbReference>
<gene>
    <name evidence="9" type="ORF">GBAR_LOCUS6374</name>
</gene>
<protein>
    <submittedName>
        <fullName evidence="9">NAD(P)H nitroreductase YfhC</fullName>
    </submittedName>
</protein>
<evidence type="ECO:0000313" key="9">
    <source>
        <dbReference type="EMBL" id="CAI8009523.1"/>
    </source>
</evidence>
<proteinExistence type="inferred from homology"/>
<evidence type="ECO:0000256" key="1">
    <source>
        <dbReference type="ARBA" id="ARBA00001917"/>
    </source>
</evidence>
<evidence type="ECO:0000256" key="7">
    <source>
        <dbReference type="ARBA" id="ARBA00023027"/>
    </source>
</evidence>
<dbReference type="InterPro" id="IPR000415">
    <property type="entry name" value="Nitroreductase-like"/>
</dbReference>
<feature type="domain" description="Nitroreductase" evidence="8">
    <location>
        <begin position="21"/>
        <end position="181"/>
    </location>
</feature>
<dbReference type="EMBL" id="CASHTH010000972">
    <property type="protein sequence ID" value="CAI8009523.1"/>
    <property type="molecule type" value="Genomic_DNA"/>
</dbReference>
<sequence>MINSSEVAVPSTQTSVYEAIFGRRMSKEFTDADVPREALERMFDAAIWAPNHRLTEPWRFFVLEKGSPARERIADLVWQYAYDNVASPNETIKEHVADNNRSRITDAPALVYAYSVPGPNEETTHENYASVCCAIHNMALAAVAEGLSLDWSTGTVTRPSKLAETLGAEDDWAMVGALFIGEPADEPVSMRSAAPNIVSWLK</sequence>
<comment type="similarity">
    <text evidence="2">Belongs to the nitroreductase family.</text>
</comment>
<comment type="caution">
    <text evidence="9">The sequence shown here is derived from an EMBL/GenBank/DDBJ whole genome shotgun (WGS) entry which is preliminary data.</text>
</comment>
<evidence type="ECO:0000259" key="8">
    <source>
        <dbReference type="Pfam" id="PF00881"/>
    </source>
</evidence>
<evidence type="ECO:0000256" key="4">
    <source>
        <dbReference type="ARBA" id="ARBA00022643"/>
    </source>
</evidence>
<reference evidence="9" key="1">
    <citation type="submission" date="2023-03" db="EMBL/GenBank/DDBJ databases">
        <authorList>
            <person name="Steffen K."/>
            <person name="Cardenas P."/>
        </authorList>
    </citation>
    <scope>NUCLEOTIDE SEQUENCE</scope>
</reference>
<evidence type="ECO:0000256" key="5">
    <source>
        <dbReference type="ARBA" id="ARBA00022857"/>
    </source>
</evidence>
<evidence type="ECO:0000256" key="3">
    <source>
        <dbReference type="ARBA" id="ARBA00022630"/>
    </source>
</evidence>